<comment type="caution">
    <text evidence="1">The sequence shown here is derived from an EMBL/GenBank/DDBJ whole genome shotgun (WGS) entry which is preliminary data.</text>
</comment>
<evidence type="ECO:0000313" key="2">
    <source>
        <dbReference type="Proteomes" id="UP000269669"/>
    </source>
</evidence>
<reference evidence="1 2" key="1">
    <citation type="submission" date="2018-12" db="EMBL/GenBank/DDBJ databases">
        <title>Sequencing of bacterial isolates from soil warming experiment in Harvard Forest, Massachusetts, USA.</title>
        <authorList>
            <person name="Deangelis K."/>
        </authorList>
    </citation>
    <scope>NUCLEOTIDE SEQUENCE [LARGE SCALE GENOMIC DNA]</scope>
    <source>
        <strain evidence="1 2">EB153</strain>
    </source>
</reference>
<accession>A0A428MNV1</accession>
<organism evidence="1 2">
    <name type="scientific">Edaphobacter aggregans</name>
    <dbReference type="NCBI Taxonomy" id="570835"/>
    <lineage>
        <taxon>Bacteria</taxon>
        <taxon>Pseudomonadati</taxon>
        <taxon>Acidobacteriota</taxon>
        <taxon>Terriglobia</taxon>
        <taxon>Terriglobales</taxon>
        <taxon>Acidobacteriaceae</taxon>
        <taxon>Edaphobacter</taxon>
    </lineage>
</organism>
<dbReference type="EMBL" id="RSDW01000001">
    <property type="protein sequence ID" value="RSL18569.1"/>
    <property type="molecule type" value="Genomic_DNA"/>
</dbReference>
<sequence>MRTVCNCIYVAITLAFTAGGLCQQVKVQAVTAPLADRKSEPVVSDVTVSKAAVTDVHLRPLFTTTIRLPDAVSSVAVGAPTLFEAEHADQEPRLVYIKPATKQPAESNLVITMRSGETISMRLISDGNSALNEPVDYIVDYKPQESFFIGSSDPITQKSQAQRTEEKHDPLDLALQGQARVSTPAWQSSTALDEKTSKISSPSIVGALGEIREINGRMLVAYSVRNQSNHWIEVLPPQIEVSSPGDKSEIKKKDRKHIVEAEQVPVNSFKVNGRRLAPGERVDGVVTFDRPGFKQSQERLLLELASANSVDKPLLLPVPFVAPGN</sequence>
<proteinExistence type="predicted"/>
<dbReference type="Proteomes" id="UP000269669">
    <property type="component" value="Unassembled WGS sequence"/>
</dbReference>
<evidence type="ECO:0000313" key="1">
    <source>
        <dbReference type="EMBL" id="RSL18569.1"/>
    </source>
</evidence>
<dbReference type="AlphaFoldDB" id="A0A428MNV1"/>
<gene>
    <name evidence="1" type="ORF">EDE15_4159</name>
</gene>
<dbReference type="RefSeq" id="WP_125486917.1">
    <property type="nucleotide sequence ID" value="NZ_RSDW01000001.1"/>
</dbReference>
<name>A0A428MNV1_9BACT</name>
<protein>
    <submittedName>
        <fullName evidence="1">Uncharacterized protein</fullName>
    </submittedName>
</protein>
<dbReference type="OrthoDB" id="110925at2"/>
<keyword evidence="2" id="KW-1185">Reference proteome</keyword>